<comment type="catalytic activity">
    <reaction evidence="1">
        <text>9-(9Z-hexadecenoyloxy)-octadecanoate + H2O = (9Z)-hexadecenoate + 9-hydroxy-octadecanoate + H(+)</text>
        <dbReference type="Rhea" id="RHEA:52068"/>
        <dbReference type="ChEBI" id="CHEBI:15377"/>
        <dbReference type="ChEBI" id="CHEBI:15378"/>
        <dbReference type="ChEBI" id="CHEBI:32372"/>
        <dbReference type="ChEBI" id="CHEBI:136286"/>
        <dbReference type="ChEBI" id="CHEBI:136309"/>
    </reaction>
    <physiologicalReaction direction="left-to-right" evidence="1">
        <dbReference type="Rhea" id="RHEA:52069"/>
    </physiologicalReaction>
</comment>
<evidence type="ECO:0000256" key="17">
    <source>
        <dbReference type="SAM" id="Phobius"/>
    </source>
</evidence>
<dbReference type="GO" id="GO:0016020">
    <property type="term" value="C:membrane"/>
    <property type="evidence" value="ECO:0007669"/>
    <property type="project" value="InterPro"/>
</dbReference>
<gene>
    <name evidence="19" type="primary">LOC114599695</name>
</gene>
<dbReference type="Ensembl" id="ENSPMRT00000005993.1">
    <property type="protein sequence ID" value="ENSPMRP00000005633.1"/>
    <property type="gene ID" value="ENSPMRG00000003833.1"/>
</dbReference>
<feature type="transmembrane region" description="Helical" evidence="17">
    <location>
        <begin position="53"/>
        <end position="73"/>
    </location>
</feature>
<name>A0A670I130_PODMU</name>
<comment type="catalytic activity">
    <reaction evidence="10">
        <text>12-octadecanoyloxy-octadecanoate + H2O = 12-hydroxyoctadecanoate + octadecanoate + H(+)</text>
        <dbReference type="Rhea" id="RHEA:52080"/>
        <dbReference type="ChEBI" id="CHEBI:15377"/>
        <dbReference type="ChEBI" id="CHEBI:15378"/>
        <dbReference type="ChEBI" id="CHEBI:25629"/>
        <dbReference type="ChEBI" id="CHEBI:84201"/>
        <dbReference type="ChEBI" id="CHEBI:136330"/>
    </reaction>
    <physiologicalReaction direction="left-to-right" evidence="10">
        <dbReference type="Rhea" id="RHEA:52081"/>
    </physiologicalReaction>
</comment>
<comment type="similarity">
    <text evidence="3">Belongs to the AIG1 family.</text>
</comment>
<feature type="transmembrane region" description="Helical" evidence="17">
    <location>
        <begin position="164"/>
        <end position="182"/>
    </location>
</feature>
<evidence type="ECO:0000256" key="14">
    <source>
        <dbReference type="ARBA" id="ARBA00049296"/>
    </source>
</evidence>
<evidence type="ECO:0000256" key="6">
    <source>
        <dbReference type="ARBA" id="ARBA00023136"/>
    </source>
</evidence>
<keyword evidence="6 17" id="KW-0472">Membrane</keyword>
<dbReference type="OMA" id="IWDRELI"/>
<feature type="transmembrane region" description="Helical" evidence="17">
    <location>
        <begin position="202"/>
        <end position="223"/>
    </location>
</feature>
<comment type="catalytic activity">
    <reaction evidence="8">
        <text>13-octadecanoyloxy-octadecanoate + H2O = 13-hydroxy-octadecanoate + octadecanoate + H(+)</text>
        <dbReference type="Rhea" id="RHEA:52084"/>
        <dbReference type="ChEBI" id="CHEBI:15377"/>
        <dbReference type="ChEBI" id="CHEBI:15378"/>
        <dbReference type="ChEBI" id="CHEBI:25629"/>
        <dbReference type="ChEBI" id="CHEBI:136304"/>
        <dbReference type="ChEBI" id="CHEBI:136335"/>
    </reaction>
    <physiologicalReaction direction="left-to-right" evidence="8">
        <dbReference type="Rhea" id="RHEA:52085"/>
    </physiologicalReaction>
</comment>
<evidence type="ECO:0000256" key="3">
    <source>
        <dbReference type="ARBA" id="ARBA00009300"/>
    </source>
</evidence>
<comment type="catalytic activity">
    <reaction evidence="14">
        <text>13-(9Z-octadecenoyloxy)-octadecanoate + H2O = 13-hydroxy-octadecanoate + (9Z)-octadecenoate + H(+)</text>
        <dbReference type="Rhea" id="RHEA:52064"/>
        <dbReference type="ChEBI" id="CHEBI:15377"/>
        <dbReference type="ChEBI" id="CHEBI:15378"/>
        <dbReference type="ChEBI" id="CHEBI:30823"/>
        <dbReference type="ChEBI" id="CHEBI:136303"/>
        <dbReference type="ChEBI" id="CHEBI:136304"/>
    </reaction>
    <physiologicalReaction direction="left-to-right" evidence="14">
        <dbReference type="Rhea" id="RHEA:52065"/>
    </physiologicalReaction>
</comment>
<reference evidence="19" key="2">
    <citation type="submission" date="2025-08" db="UniProtKB">
        <authorList>
            <consortium name="Ensembl"/>
        </authorList>
    </citation>
    <scope>IDENTIFICATION</scope>
</reference>
<evidence type="ECO:0000256" key="7">
    <source>
        <dbReference type="ARBA" id="ARBA00047368"/>
    </source>
</evidence>
<feature type="transmembrane region" description="Helical" evidence="17">
    <location>
        <begin position="133"/>
        <end position="152"/>
    </location>
</feature>
<comment type="catalytic activity">
    <reaction evidence="13">
        <text>9-octadecanoyloxy-octadecanoate + H2O = 9-hydroxy-octadecanoate + octadecanoate + H(+)</text>
        <dbReference type="Rhea" id="RHEA:52096"/>
        <dbReference type="ChEBI" id="CHEBI:15377"/>
        <dbReference type="ChEBI" id="CHEBI:15378"/>
        <dbReference type="ChEBI" id="CHEBI:25629"/>
        <dbReference type="ChEBI" id="CHEBI:136286"/>
        <dbReference type="ChEBI" id="CHEBI:136373"/>
    </reaction>
    <physiologicalReaction direction="left-to-right" evidence="13">
        <dbReference type="Rhea" id="RHEA:52097"/>
    </physiologicalReaction>
</comment>
<comment type="subcellular location">
    <subcellularLocation>
        <location evidence="2">Endomembrane system</location>
        <topology evidence="2">Multi-pass membrane protein</topology>
    </subcellularLocation>
</comment>
<keyword evidence="20" id="KW-1185">Reference proteome</keyword>
<evidence type="ECO:0000256" key="9">
    <source>
        <dbReference type="ARBA" id="ARBA00047863"/>
    </source>
</evidence>
<evidence type="ECO:0000256" key="4">
    <source>
        <dbReference type="ARBA" id="ARBA00022692"/>
    </source>
</evidence>
<evidence type="ECO:0000256" key="18">
    <source>
        <dbReference type="SAM" id="SignalP"/>
    </source>
</evidence>
<evidence type="ECO:0000256" key="12">
    <source>
        <dbReference type="ARBA" id="ARBA00048800"/>
    </source>
</evidence>
<evidence type="ECO:0000256" key="13">
    <source>
        <dbReference type="ARBA" id="ARBA00049221"/>
    </source>
</evidence>
<comment type="catalytic activity">
    <reaction evidence="7">
        <text>12-hexadecanoyloxy-octadecanoate + H2O = 12-hydroxyoctadecanoate + hexadecanoate + H(+)</text>
        <dbReference type="Rhea" id="RHEA:52056"/>
        <dbReference type="ChEBI" id="CHEBI:7896"/>
        <dbReference type="ChEBI" id="CHEBI:15377"/>
        <dbReference type="ChEBI" id="CHEBI:15378"/>
        <dbReference type="ChEBI" id="CHEBI:83677"/>
        <dbReference type="ChEBI" id="CHEBI:84201"/>
    </reaction>
    <physiologicalReaction direction="left-to-right" evidence="7">
        <dbReference type="Rhea" id="RHEA:52057"/>
    </physiologicalReaction>
</comment>
<sequence>MAVPLRGQRAAALLHFLCFLWAVFAVSQNAGFPRSVRKEPDVTYGGSWKHLTFLNQVLQTILYLLCVISDTVALCMPSLEKRVSSLVVPLRDFIFSSYVFPIGLFVPVAFWSLYLYDRELVYPLQLDDVNPIWLNHTMHTTILPLLFIELFICDHKYPRRCRGILGLCAFAVVYLSWIMWVNHASGIWAYPVLGVLSPLGRAVFISISFLIMVIFYFVGEQLTKRLWAKRKRKCT</sequence>
<keyword evidence="5 17" id="KW-1133">Transmembrane helix</keyword>
<evidence type="ECO:0000313" key="19">
    <source>
        <dbReference type="Ensembl" id="ENSPMRP00000005633.1"/>
    </source>
</evidence>
<evidence type="ECO:0000256" key="15">
    <source>
        <dbReference type="ARBA" id="ARBA00049322"/>
    </source>
</evidence>
<reference evidence="19 20" key="1">
    <citation type="journal article" date="2019" name="Proc. Natl. Acad. Sci. U.S.A.">
        <title>Regulatory changes in pterin and carotenoid genes underlie balanced color polymorphisms in the wall lizard.</title>
        <authorList>
            <person name="Andrade P."/>
            <person name="Pinho C."/>
            <person name="Perez I de Lanuza G."/>
            <person name="Afonso S."/>
            <person name="Brejcha J."/>
            <person name="Rubin C.J."/>
            <person name="Wallerman O."/>
            <person name="Pereira P."/>
            <person name="Sabatino S.J."/>
            <person name="Bellati A."/>
            <person name="Pellitteri-Rosa D."/>
            <person name="Bosakova Z."/>
            <person name="Bunikis I."/>
            <person name="Carretero M.A."/>
            <person name="Feiner N."/>
            <person name="Marsik P."/>
            <person name="Pauperio F."/>
            <person name="Salvi D."/>
            <person name="Soler L."/>
            <person name="While G.M."/>
            <person name="Uller T."/>
            <person name="Font E."/>
            <person name="Andersson L."/>
            <person name="Carneiro M."/>
        </authorList>
    </citation>
    <scope>NUCLEOTIDE SEQUENCE</scope>
</reference>
<dbReference type="RefSeq" id="XP_028591178.1">
    <property type="nucleotide sequence ID" value="XM_028735345.1"/>
</dbReference>
<comment type="catalytic activity">
    <reaction evidence="15">
        <text>13-(9Z-hexadecenoyloxy)-octadecanoate + H2O = 13-hydroxy-octadecanoate + (9Z)-hexadecenoate + H(+)</text>
        <dbReference type="Rhea" id="RHEA:52076"/>
        <dbReference type="ChEBI" id="CHEBI:15377"/>
        <dbReference type="ChEBI" id="CHEBI:15378"/>
        <dbReference type="ChEBI" id="CHEBI:32372"/>
        <dbReference type="ChEBI" id="CHEBI:136304"/>
        <dbReference type="ChEBI" id="CHEBI:136315"/>
    </reaction>
    <physiologicalReaction direction="left-to-right" evidence="15">
        <dbReference type="Rhea" id="RHEA:52077"/>
    </physiologicalReaction>
</comment>
<comment type="catalytic activity">
    <reaction evidence="16">
        <text>12-(9Z-hexadecenoyloxy)-octadecanoate + H2O = 12-hydroxyoctadecanoate + (9Z)-hexadecenoate + H(+)</text>
        <dbReference type="Rhea" id="RHEA:52072"/>
        <dbReference type="ChEBI" id="CHEBI:15377"/>
        <dbReference type="ChEBI" id="CHEBI:15378"/>
        <dbReference type="ChEBI" id="CHEBI:32372"/>
        <dbReference type="ChEBI" id="CHEBI:84201"/>
        <dbReference type="ChEBI" id="CHEBI:136312"/>
    </reaction>
    <physiologicalReaction direction="left-to-right" evidence="16">
        <dbReference type="Rhea" id="RHEA:52073"/>
    </physiologicalReaction>
</comment>
<dbReference type="GeneID" id="114599695"/>
<evidence type="ECO:0000313" key="20">
    <source>
        <dbReference type="Proteomes" id="UP000472272"/>
    </source>
</evidence>
<reference evidence="19" key="3">
    <citation type="submission" date="2025-09" db="UniProtKB">
        <authorList>
            <consortium name="Ensembl"/>
        </authorList>
    </citation>
    <scope>IDENTIFICATION</scope>
</reference>
<organism evidence="19 20">
    <name type="scientific">Podarcis muralis</name>
    <name type="common">Wall lizard</name>
    <name type="synonym">Lacerta muralis</name>
    <dbReference type="NCBI Taxonomy" id="64176"/>
    <lineage>
        <taxon>Eukaryota</taxon>
        <taxon>Metazoa</taxon>
        <taxon>Chordata</taxon>
        <taxon>Craniata</taxon>
        <taxon>Vertebrata</taxon>
        <taxon>Euteleostomi</taxon>
        <taxon>Lepidosauria</taxon>
        <taxon>Squamata</taxon>
        <taxon>Bifurcata</taxon>
        <taxon>Unidentata</taxon>
        <taxon>Episquamata</taxon>
        <taxon>Laterata</taxon>
        <taxon>Lacertibaenia</taxon>
        <taxon>Lacertidae</taxon>
        <taxon>Podarcis</taxon>
    </lineage>
</organism>
<evidence type="ECO:0000256" key="2">
    <source>
        <dbReference type="ARBA" id="ARBA00004127"/>
    </source>
</evidence>
<dbReference type="Pfam" id="PF04750">
    <property type="entry name" value="Far-17a_AIG1"/>
    <property type="match status" value="1"/>
</dbReference>
<evidence type="ECO:0000256" key="16">
    <source>
        <dbReference type="ARBA" id="ARBA00049428"/>
    </source>
</evidence>
<dbReference type="GO" id="GO:0012505">
    <property type="term" value="C:endomembrane system"/>
    <property type="evidence" value="ECO:0007669"/>
    <property type="project" value="UniProtKB-SubCell"/>
</dbReference>
<evidence type="ECO:0000256" key="8">
    <source>
        <dbReference type="ARBA" id="ARBA00047427"/>
    </source>
</evidence>
<evidence type="ECO:0000256" key="1">
    <source>
        <dbReference type="ARBA" id="ARBA00000923"/>
    </source>
</evidence>
<comment type="catalytic activity">
    <reaction evidence="12">
        <text>9-(9Z-octadecenoyloxy)-octadecanoate + H2O = 9-hydroxy-octadecanoate + (9Z)-octadecenoate + H(+)</text>
        <dbReference type="Rhea" id="RHEA:52048"/>
        <dbReference type="ChEBI" id="CHEBI:15377"/>
        <dbReference type="ChEBI" id="CHEBI:15378"/>
        <dbReference type="ChEBI" id="CHEBI:30823"/>
        <dbReference type="ChEBI" id="CHEBI:136282"/>
        <dbReference type="ChEBI" id="CHEBI:136286"/>
    </reaction>
    <physiologicalReaction direction="left-to-right" evidence="12">
        <dbReference type="Rhea" id="RHEA:52049"/>
    </physiologicalReaction>
</comment>
<proteinExistence type="inferred from homology"/>
<keyword evidence="18" id="KW-0732">Signal</keyword>
<comment type="catalytic activity">
    <reaction evidence="9">
        <text>9-hexadecanoyloxy-octadecanoate + H2O = 9-hydroxy-octadecanoate + hexadecanoate + H(+)</text>
        <dbReference type="Rhea" id="RHEA:52052"/>
        <dbReference type="ChEBI" id="CHEBI:7896"/>
        <dbReference type="ChEBI" id="CHEBI:15377"/>
        <dbReference type="ChEBI" id="CHEBI:15378"/>
        <dbReference type="ChEBI" id="CHEBI:83670"/>
        <dbReference type="ChEBI" id="CHEBI:136286"/>
    </reaction>
    <physiologicalReaction direction="left-to-right" evidence="9">
        <dbReference type="Rhea" id="RHEA:52053"/>
    </physiologicalReaction>
</comment>
<keyword evidence="4 17" id="KW-0812">Transmembrane</keyword>
<dbReference type="PANTHER" id="PTHR10989:SF22">
    <property type="entry name" value="ANDROGEN DEPENDENT TFPI REGULATING PROTEIN"/>
    <property type="match status" value="1"/>
</dbReference>
<dbReference type="GeneTree" id="ENSGT00940000158284"/>
<dbReference type="AlphaFoldDB" id="A0A670I130"/>
<feature type="signal peptide" evidence="18">
    <location>
        <begin position="1"/>
        <end position="25"/>
    </location>
</feature>
<evidence type="ECO:0000256" key="10">
    <source>
        <dbReference type="ARBA" id="ARBA00048680"/>
    </source>
</evidence>
<evidence type="ECO:0000256" key="11">
    <source>
        <dbReference type="ARBA" id="ARBA00048701"/>
    </source>
</evidence>
<accession>A0A670I130</accession>
<feature type="transmembrane region" description="Helical" evidence="17">
    <location>
        <begin position="93"/>
        <end position="113"/>
    </location>
</feature>
<comment type="catalytic activity">
    <reaction evidence="11">
        <text>12-(9Z-octadecenoyloxy)-octadecanoate + H2O = 12-hydroxyoctadecanoate + (9Z)-octadecenoate + H(+)</text>
        <dbReference type="Rhea" id="RHEA:52060"/>
        <dbReference type="ChEBI" id="CHEBI:15377"/>
        <dbReference type="ChEBI" id="CHEBI:15378"/>
        <dbReference type="ChEBI" id="CHEBI:30823"/>
        <dbReference type="ChEBI" id="CHEBI:84201"/>
        <dbReference type="ChEBI" id="CHEBI:136302"/>
    </reaction>
    <physiologicalReaction direction="left-to-right" evidence="11">
        <dbReference type="Rhea" id="RHEA:52061"/>
    </physiologicalReaction>
</comment>
<protein>
    <submittedName>
        <fullName evidence="19">Androgen-induced gene 1 protein-like</fullName>
    </submittedName>
</protein>
<dbReference type="PANTHER" id="PTHR10989">
    <property type="entry name" value="ANDROGEN-INDUCED PROTEIN 1-RELATED"/>
    <property type="match status" value="1"/>
</dbReference>
<feature type="chain" id="PRO_5025547265" evidence="18">
    <location>
        <begin position="26"/>
        <end position="235"/>
    </location>
</feature>
<dbReference type="InterPro" id="IPR006838">
    <property type="entry name" value="ADTRP_AIG1"/>
</dbReference>
<evidence type="ECO:0000256" key="5">
    <source>
        <dbReference type="ARBA" id="ARBA00022989"/>
    </source>
</evidence>
<dbReference type="Proteomes" id="UP000472272">
    <property type="component" value="Chromosome 6"/>
</dbReference>